<comment type="similarity">
    <text evidence="2 6">Belongs to the dTDP-4-dehydrorhamnose reductase family.</text>
</comment>
<keyword evidence="6" id="KW-0521">NADP</keyword>
<dbReference type="Gene3D" id="3.40.50.720">
    <property type="entry name" value="NAD(P)-binding Rossmann-like Domain"/>
    <property type="match status" value="1"/>
</dbReference>
<comment type="function">
    <text evidence="6">Catalyzes the reduction of dTDP-6-deoxy-L-lyxo-4-hexulose to yield dTDP-L-rhamnose.</text>
</comment>
<reference evidence="9 10" key="1">
    <citation type="journal article" date="2021" name="Microorganisms">
        <title>Acidisoma silvae sp. nov. and Acidisomacellulosilytica sp. nov., Two Acidophilic Bacteria Isolated from Decaying Wood, Hydrolyzing Cellulose and Producing Poly-3-hydroxybutyrate.</title>
        <authorList>
            <person name="Mieszkin S."/>
            <person name="Pouder E."/>
            <person name="Uroz S."/>
            <person name="Simon-Colin C."/>
            <person name="Alain K."/>
        </authorList>
    </citation>
    <scope>NUCLEOTIDE SEQUENCE [LARGE SCALE GENOMIC DNA]</scope>
    <source>
        <strain evidence="9 10">HW T5.17</strain>
    </source>
</reference>
<evidence type="ECO:0000313" key="9">
    <source>
        <dbReference type="EMBL" id="MCB8880151.1"/>
    </source>
</evidence>
<comment type="pathway">
    <text evidence="1 6">Carbohydrate biosynthesis; dTDP-L-rhamnose biosynthesis.</text>
</comment>
<dbReference type="NCBIfam" id="TIGR01214">
    <property type="entry name" value="rmlD"/>
    <property type="match status" value="1"/>
</dbReference>
<dbReference type="Gene3D" id="3.90.25.10">
    <property type="entry name" value="UDP-galactose 4-epimerase, domain 1"/>
    <property type="match status" value="1"/>
</dbReference>
<evidence type="ECO:0000259" key="8">
    <source>
        <dbReference type="Pfam" id="PF04321"/>
    </source>
</evidence>
<accession>A0A963Z074</accession>
<keyword evidence="10" id="KW-1185">Reference proteome</keyword>
<organism evidence="9 10">
    <name type="scientific">Acidisoma cellulosilyticum</name>
    <dbReference type="NCBI Taxonomy" id="2802395"/>
    <lineage>
        <taxon>Bacteria</taxon>
        <taxon>Pseudomonadati</taxon>
        <taxon>Pseudomonadota</taxon>
        <taxon>Alphaproteobacteria</taxon>
        <taxon>Acetobacterales</taxon>
        <taxon>Acidocellaceae</taxon>
        <taxon>Acidisoma</taxon>
    </lineage>
</organism>
<dbReference type="Proteomes" id="UP000721844">
    <property type="component" value="Unassembled WGS sequence"/>
</dbReference>
<dbReference type="GO" id="GO:0008831">
    <property type="term" value="F:dTDP-4-dehydrorhamnose reductase activity"/>
    <property type="evidence" value="ECO:0007669"/>
    <property type="project" value="UniProtKB-EC"/>
</dbReference>
<dbReference type="EC" id="1.1.1.133" evidence="3 6"/>
<evidence type="ECO:0000313" key="10">
    <source>
        <dbReference type="Proteomes" id="UP000721844"/>
    </source>
</evidence>
<comment type="cofactor">
    <cofactor evidence="6">
        <name>Mg(2+)</name>
        <dbReference type="ChEBI" id="CHEBI:18420"/>
    </cofactor>
    <text evidence="6">Binds 1 Mg(2+) ion per monomer.</text>
</comment>
<dbReference type="GO" id="GO:0019305">
    <property type="term" value="P:dTDP-rhamnose biosynthetic process"/>
    <property type="evidence" value="ECO:0007669"/>
    <property type="project" value="TreeGrafter"/>
</dbReference>
<proteinExistence type="inferred from homology"/>
<dbReference type="RefSeq" id="WP_227306757.1">
    <property type="nucleotide sequence ID" value="NZ_JAESVA010000002.1"/>
</dbReference>
<dbReference type="InterPro" id="IPR029903">
    <property type="entry name" value="RmlD-like-bd"/>
</dbReference>
<dbReference type="PANTHER" id="PTHR10491">
    <property type="entry name" value="DTDP-4-DEHYDRORHAMNOSE REDUCTASE"/>
    <property type="match status" value="1"/>
</dbReference>
<dbReference type="GO" id="GO:0005829">
    <property type="term" value="C:cytosol"/>
    <property type="evidence" value="ECO:0007669"/>
    <property type="project" value="TreeGrafter"/>
</dbReference>
<evidence type="ECO:0000256" key="4">
    <source>
        <dbReference type="ARBA" id="ARBA00017099"/>
    </source>
</evidence>
<dbReference type="Pfam" id="PF04321">
    <property type="entry name" value="RmlD_sub_bind"/>
    <property type="match status" value="1"/>
</dbReference>
<dbReference type="CDD" id="cd05254">
    <property type="entry name" value="dTDP_HR_like_SDR_e"/>
    <property type="match status" value="1"/>
</dbReference>
<comment type="catalytic activity">
    <reaction evidence="5 6">
        <text>dTDP-beta-L-rhamnose + NADP(+) = dTDP-4-dehydro-beta-L-rhamnose + NADPH + H(+)</text>
        <dbReference type="Rhea" id="RHEA:21796"/>
        <dbReference type="ChEBI" id="CHEBI:15378"/>
        <dbReference type="ChEBI" id="CHEBI:57510"/>
        <dbReference type="ChEBI" id="CHEBI:57783"/>
        <dbReference type="ChEBI" id="CHEBI:58349"/>
        <dbReference type="ChEBI" id="CHEBI:62830"/>
        <dbReference type="EC" id="1.1.1.133"/>
    </reaction>
</comment>
<gene>
    <name evidence="9" type="primary">rfbD</name>
    <name evidence="9" type="ORF">ACELLULO517_07895</name>
</gene>
<keyword evidence="6 9" id="KW-0560">Oxidoreductase</keyword>
<dbReference type="InterPro" id="IPR036291">
    <property type="entry name" value="NAD(P)-bd_dom_sf"/>
</dbReference>
<evidence type="ECO:0000256" key="6">
    <source>
        <dbReference type="RuleBase" id="RU364082"/>
    </source>
</evidence>
<evidence type="ECO:0000256" key="7">
    <source>
        <dbReference type="SAM" id="MobiDB-lite"/>
    </source>
</evidence>
<dbReference type="EMBL" id="JAESVA010000002">
    <property type="protein sequence ID" value="MCB8880151.1"/>
    <property type="molecule type" value="Genomic_DNA"/>
</dbReference>
<evidence type="ECO:0000256" key="2">
    <source>
        <dbReference type="ARBA" id="ARBA00010944"/>
    </source>
</evidence>
<name>A0A963Z074_9PROT</name>
<comment type="caution">
    <text evidence="9">The sequence shown here is derived from an EMBL/GenBank/DDBJ whole genome shotgun (WGS) entry which is preliminary data.</text>
</comment>
<dbReference type="InterPro" id="IPR005913">
    <property type="entry name" value="dTDP_dehydrorham_reduct"/>
</dbReference>
<protein>
    <recommendedName>
        <fullName evidence="4 6">dTDP-4-dehydrorhamnose reductase</fullName>
        <ecNumber evidence="3 6">1.1.1.133</ecNumber>
    </recommendedName>
</protein>
<sequence>MAIGPILVTGGSGQVAQALKVLAPGRDMEVQVLGRPEFDFDQPETLRAVFASQPWAYVVNAAAYTAVDAAEADEAGAERANRDGPGLLAELSALADIPFIHISTDYVFDGSKGAPYLETDPTNPTGAYGRTKRDGEERVLASGGKSIILRTAWVYAATGKNFVKTMLAAGAKLPKLRVVGDQKGSPTAAADLATAILDIIAVIETRGWEPAFGGIYHATGSGETTWHGLAVATFAEAQRYHGPSPEVEPIATADWPTPARRPADSRLDNTKLAQTFGVSLPQWRDSLARTIDQLLGPQG</sequence>
<dbReference type="SUPFAM" id="SSF51735">
    <property type="entry name" value="NAD(P)-binding Rossmann-fold domains"/>
    <property type="match status" value="1"/>
</dbReference>
<dbReference type="AlphaFoldDB" id="A0A963Z074"/>
<evidence type="ECO:0000256" key="3">
    <source>
        <dbReference type="ARBA" id="ARBA00012929"/>
    </source>
</evidence>
<evidence type="ECO:0000256" key="5">
    <source>
        <dbReference type="ARBA" id="ARBA00048200"/>
    </source>
</evidence>
<feature type="domain" description="RmlD-like substrate binding" evidence="8">
    <location>
        <begin position="6"/>
        <end position="294"/>
    </location>
</feature>
<dbReference type="PANTHER" id="PTHR10491:SF4">
    <property type="entry name" value="METHIONINE ADENOSYLTRANSFERASE 2 SUBUNIT BETA"/>
    <property type="match status" value="1"/>
</dbReference>
<evidence type="ECO:0000256" key="1">
    <source>
        <dbReference type="ARBA" id="ARBA00004781"/>
    </source>
</evidence>
<feature type="region of interest" description="Disordered" evidence="7">
    <location>
        <begin position="245"/>
        <end position="268"/>
    </location>
</feature>